<dbReference type="AlphaFoldDB" id="A0A832EKF0"/>
<comment type="caution">
    <text evidence="1">The sequence shown here is derived from an EMBL/GenBank/DDBJ whole genome shotgun (WGS) entry which is preliminary data.</text>
</comment>
<sequence>MDKKFLKKLFWDYDVDRLDRLPGMTFAQRIVDLWPIVEDAYHEGIISTEDFLALIDQVAGYVDQVRYCEGVREIVIKEMVKACRKKFNQAES</sequence>
<evidence type="ECO:0000313" key="1">
    <source>
        <dbReference type="EMBL" id="HFK98335.1"/>
    </source>
</evidence>
<accession>A0A832EKF0</accession>
<reference evidence="1" key="1">
    <citation type="journal article" date="2020" name="mSystems">
        <title>Genome- and Community-Level Interaction Insights into Carbon Utilization and Element Cycling Functions of Hydrothermarchaeota in Hydrothermal Sediment.</title>
        <authorList>
            <person name="Zhou Z."/>
            <person name="Liu Y."/>
            <person name="Xu W."/>
            <person name="Pan J."/>
            <person name="Luo Z.H."/>
            <person name="Li M."/>
        </authorList>
    </citation>
    <scope>NUCLEOTIDE SEQUENCE [LARGE SCALE GENOMIC DNA]</scope>
    <source>
        <strain evidence="1">SpSt-456</strain>
    </source>
</reference>
<name>A0A832EKF0_9BACT</name>
<gene>
    <name evidence="1" type="ORF">ENS06_13570</name>
</gene>
<dbReference type="EMBL" id="DSTK01000039">
    <property type="protein sequence ID" value="HFK98335.1"/>
    <property type="molecule type" value="Genomic_DNA"/>
</dbReference>
<organism evidence="1">
    <name type="scientific">Desulfacinum infernum</name>
    <dbReference type="NCBI Taxonomy" id="35837"/>
    <lineage>
        <taxon>Bacteria</taxon>
        <taxon>Pseudomonadati</taxon>
        <taxon>Thermodesulfobacteriota</taxon>
        <taxon>Syntrophobacteria</taxon>
        <taxon>Syntrophobacterales</taxon>
        <taxon>Syntrophobacteraceae</taxon>
        <taxon>Desulfacinum</taxon>
    </lineage>
</organism>
<proteinExistence type="predicted"/>
<protein>
    <submittedName>
        <fullName evidence="1">Uncharacterized protein</fullName>
    </submittedName>
</protein>